<name>A0A9N9WSI0_9DIPT</name>
<evidence type="ECO:0000313" key="2">
    <source>
        <dbReference type="Proteomes" id="UP001153620"/>
    </source>
</evidence>
<dbReference type="AlphaFoldDB" id="A0A9N9WSI0"/>
<evidence type="ECO:0000313" key="1">
    <source>
        <dbReference type="EMBL" id="CAG9802458.1"/>
    </source>
</evidence>
<keyword evidence="2" id="KW-1185">Reference proteome</keyword>
<reference evidence="1" key="1">
    <citation type="submission" date="2022-01" db="EMBL/GenBank/DDBJ databases">
        <authorList>
            <person name="King R."/>
        </authorList>
    </citation>
    <scope>NUCLEOTIDE SEQUENCE</scope>
</reference>
<dbReference type="OrthoDB" id="7553586at2759"/>
<reference evidence="1" key="2">
    <citation type="submission" date="2022-10" db="EMBL/GenBank/DDBJ databases">
        <authorList>
            <consortium name="ENA_rothamsted_submissions"/>
            <consortium name="culmorum"/>
            <person name="King R."/>
        </authorList>
    </citation>
    <scope>NUCLEOTIDE SEQUENCE</scope>
</reference>
<protein>
    <submittedName>
        <fullName evidence="1">Uncharacterized protein</fullName>
    </submittedName>
</protein>
<accession>A0A9N9WSI0</accession>
<proteinExistence type="predicted"/>
<dbReference type="EMBL" id="OU895878">
    <property type="protein sequence ID" value="CAG9802458.1"/>
    <property type="molecule type" value="Genomic_DNA"/>
</dbReference>
<organism evidence="1 2">
    <name type="scientific">Chironomus riparius</name>
    <dbReference type="NCBI Taxonomy" id="315576"/>
    <lineage>
        <taxon>Eukaryota</taxon>
        <taxon>Metazoa</taxon>
        <taxon>Ecdysozoa</taxon>
        <taxon>Arthropoda</taxon>
        <taxon>Hexapoda</taxon>
        <taxon>Insecta</taxon>
        <taxon>Pterygota</taxon>
        <taxon>Neoptera</taxon>
        <taxon>Endopterygota</taxon>
        <taxon>Diptera</taxon>
        <taxon>Nematocera</taxon>
        <taxon>Chironomoidea</taxon>
        <taxon>Chironomidae</taxon>
        <taxon>Chironominae</taxon>
        <taxon>Chironomus</taxon>
    </lineage>
</organism>
<gene>
    <name evidence="1" type="ORF">CHIRRI_LOCUS5367</name>
</gene>
<sequence length="187" mass="20934">MSQQKVKGVEGPCCKEASAILNLSQGNSSYTQALNSTHLVGHPRFHVLCSKNYNKAEIINNLNSLGCTEVVTDQQGNTKTAFLTREDQNRTLHEILTSSYGRRALELLNQGRNEVILKIATSELTTNRNLMMAVVRVGKQLETKPANALVLLLGHHQHKPEGMYVHVKTFYPTEQRVDGYVLDVTRF</sequence>
<dbReference type="Proteomes" id="UP001153620">
    <property type="component" value="Chromosome 2"/>
</dbReference>